<name>X0WN25_9ZZZZ</name>
<evidence type="ECO:0000256" key="1">
    <source>
        <dbReference type="SAM" id="MobiDB-lite"/>
    </source>
</evidence>
<dbReference type="EMBL" id="BARS01044089">
    <property type="protein sequence ID" value="GAG32379.1"/>
    <property type="molecule type" value="Genomic_DNA"/>
</dbReference>
<organism evidence="2">
    <name type="scientific">marine sediment metagenome</name>
    <dbReference type="NCBI Taxonomy" id="412755"/>
    <lineage>
        <taxon>unclassified sequences</taxon>
        <taxon>metagenomes</taxon>
        <taxon>ecological metagenomes</taxon>
    </lineage>
</organism>
<dbReference type="AlphaFoldDB" id="X0WN25"/>
<sequence length="102" mass="11531">MGAGLIGYAGGKYEPSGPLVDMFNEDSITLDLEGNFDIVLNHYPADRKPSGTYKARRIPLIFRLKIIKPREWNYIENGKTKEEKKGEKESAENSAETPTERQ</sequence>
<reference evidence="2" key="1">
    <citation type="journal article" date="2014" name="Front. Microbiol.">
        <title>High frequency of phylogenetically diverse reductive dehalogenase-homologous genes in deep subseafloor sedimentary metagenomes.</title>
        <authorList>
            <person name="Kawai M."/>
            <person name="Futagami T."/>
            <person name="Toyoda A."/>
            <person name="Takaki Y."/>
            <person name="Nishi S."/>
            <person name="Hori S."/>
            <person name="Arai W."/>
            <person name="Tsubouchi T."/>
            <person name="Morono Y."/>
            <person name="Uchiyama I."/>
            <person name="Ito T."/>
            <person name="Fujiyama A."/>
            <person name="Inagaki F."/>
            <person name="Takami H."/>
        </authorList>
    </citation>
    <scope>NUCLEOTIDE SEQUENCE</scope>
    <source>
        <strain evidence="2">Expedition CK06-06</strain>
    </source>
</reference>
<comment type="caution">
    <text evidence="2">The sequence shown here is derived from an EMBL/GenBank/DDBJ whole genome shotgun (WGS) entry which is preliminary data.</text>
</comment>
<gene>
    <name evidence="2" type="ORF">S01H1_66659</name>
</gene>
<accession>X0WN25</accession>
<feature type="region of interest" description="Disordered" evidence="1">
    <location>
        <begin position="76"/>
        <end position="102"/>
    </location>
</feature>
<evidence type="ECO:0000313" key="2">
    <source>
        <dbReference type="EMBL" id="GAG32379.1"/>
    </source>
</evidence>
<protein>
    <submittedName>
        <fullName evidence="2">Uncharacterized protein</fullName>
    </submittedName>
</protein>
<feature type="compositionally biased region" description="Basic and acidic residues" evidence="1">
    <location>
        <begin position="76"/>
        <end position="91"/>
    </location>
</feature>
<proteinExistence type="predicted"/>